<evidence type="ECO:0000313" key="5">
    <source>
        <dbReference type="EMBL" id="RCN56132.1"/>
    </source>
</evidence>
<comment type="caution">
    <text evidence="5">The sequence shown here is derived from an EMBL/GenBank/DDBJ whole genome shotgun (WGS) entry which is preliminary data.</text>
</comment>
<evidence type="ECO:0000256" key="1">
    <source>
        <dbReference type="ARBA" id="ARBA00004141"/>
    </source>
</evidence>
<reference evidence="5 6" key="1">
    <citation type="submission" date="2018-02" db="EMBL/GenBank/DDBJ databases">
        <title>Insights into the biology of acidophilic members of the Acidiferrobacteraceae family derived from comparative genomic analyses.</title>
        <authorList>
            <person name="Issotta F."/>
            <person name="Thyssen C."/>
            <person name="Mena C."/>
            <person name="Moya A."/>
            <person name="Bellenberg S."/>
            <person name="Sproer C."/>
            <person name="Covarrubias P.C."/>
            <person name="Sand W."/>
            <person name="Quatrini R."/>
            <person name="Vera M."/>
        </authorList>
    </citation>
    <scope>NUCLEOTIDE SEQUENCE [LARGE SCALE GENOMIC DNA]</scope>
    <source>
        <strain evidence="6">m-1</strain>
    </source>
</reference>
<evidence type="ECO:0000256" key="3">
    <source>
        <dbReference type="ARBA" id="ARBA00022989"/>
    </source>
</evidence>
<dbReference type="Pfam" id="PF01226">
    <property type="entry name" value="Form_Nir_trans"/>
    <property type="match status" value="1"/>
</dbReference>
<keyword evidence="2" id="KW-0812">Transmembrane</keyword>
<name>A0A1C2G1G9_9GAMM</name>
<keyword evidence="6" id="KW-1185">Reference proteome</keyword>
<dbReference type="InterPro" id="IPR000292">
    <property type="entry name" value="For/NO2_transpt"/>
</dbReference>
<comment type="subcellular location">
    <subcellularLocation>
        <location evidence="1">Membrane</location>
        <topology evidence="1">Multi-pass membrane protein</topology>
    </subcellularLocation>
</comment>
<dbReference type="STRING" id="163359.A9R16_12170"/>
<gene>
    <name evidence="5" type="ORF">C4900_09730</name>
</gene>
<evidence type="ECO:0000256" key="4">
    <source>
        <dbReference type="ARBA" id="ARBA00023136"/>
    </source>
</evidence>
<dbReference type="RefSeq" id="WP_065970487.1">
    <property type="nucleotide sequence ID" value="NZ_CP080624.1"/>
</dbReference>
<dbReference type="OrthoDB" id="261587at2"/>
<dbReference type="InterPro" id="IPR023271">
    <property type="entry name" value="Aquaporin-like"/>
</dbReference>
<protein>
    <submittedName>
        <fullName evidence="5">Formate/nitrite transporter family protein</fullName>
    </submittedName>
</protein>
<dbReference type="GO" id="GO:0005886">
    <property type="term" value="C:plasma membrane"/>
    <property type="evidence" value="ECO:0007669"/>
    <property type="project" value="TreeGrafter"/>
</dbReference>
<keyword evidence="4" id="KW-0472">Membrane</keyword>
<accession>A0A1C2G1G9</accession>
<sequence>MCPDPENKPNTLKLDRNELKKTQERITISVGVVHEVIREEGEQELQRSIPALAWSGLAAGLSMGFSMLGEGMIYHGLPASSWRKLVAGLGYSLGFIIVVLGRQQLFTENTLTPILPLMQDLTWRKFAQVMTLWATVLATNLLGALLFAWAIADTSLFKAGMQHTLTTLGHDALRPFAPMFLGAVFAGWLVALMVWLLPAAETARVAIIMLLTYVISVAGFPHLIAGSVEAFYLVWRGGLSWPQYFTQFMIPTFLGNVVGGVVLVAALNHAQATAGAPPTRK</sequence>
<dbReference type="PANTHER" id="PTHR30520">
    <property type="entry name" value="FORMATE TRANSPORTER-RELATED"/>
    <property type="match status" value="1"/>
</dbReference>
<dbReference type="PANTHER" id="PTHR30520:SF2">
    <property type="entry name" value="INNER MEMBRANE PROTEIN YFDC"/>
    <property type="match status" value="1"/>
</dbReference>
<dbReference type="GO" id="GO:0015499">
    <property type="term" value="F:formate transmembrane transporter activity"/>
    <property type="evidence" value="ECO:0007669"/>
    <property type="project" value="TreeGrafter"/>
</dbReference>
<keyword evidence="3" id="KW-1133">Transmembrane helix</keyword>
<dbReference type="Gene3D" id="1.20.1080.10">
    <property type="entry name" value="Glycerol uptake facilitator protein"/>
    <property type="match status" value="1"/>
</dbReference>
<evidence type="ECO:0000256" key="2">
    <source>
        <dbReference type="ARBA" id="ARBA00022692"/>
    </source>
</evidence>
<evidence type="ECO:0000313" key="6">
    <source>
        <dbReference type="Proteomes" id="UP000253250"/>
    </source>
</evidence>
<proteinExistence type="predicted"/>
<dbReference type="Proteomes" id="UP000253250">
    <property type="component" value="Unassembled WGS sequence"/>
</dbReference>
<dbReference type="EMBL" id="PSYR01000002">
    <property type="protein sequence ID" value="RCN56132.1"/>
    <property type="molecule type" value="Genomic_DNA"/>
</dbReference>
<organism evidence="5 6">
    <name type="scientific">Acidiferrobacter thiooxydans</name>
    <dbReference type="NCBI Taxonomy" id="163359"/>
    <lineage>
        <taxon>Bacteria</taxon>
        <taxon>Pseudomonadati</taxon>
        <taxon>Pseudomonadota</taxon>
        <taxon>Gammaproteobacteria</taxon>
        <taxon>Acidiferrobacterales</taxon>
        <taxon>Acidiferrobacteraceae</taxon>
        <taxon>Acidiferrobacter</taxon>
    </lineage>
</organism>
<dbReference type="AlphaFoldDB" id="A0A1C2G1G9"/>